<dbReference type="InterPro" id="IPR037523">
    <property type="entry name" value="VOC_core"/>
</dbReference>
<evidence type="ECO:0000313" key="2">
    <source>
        <dbReference type="EMBL" id="QJR15845.1"/>
    </source>
</evidence>
<dbReference type="InterPro" id="IPR004360">
    <property type="entry name" value="Glyas_Fos-R_dOase_dom"/>
</dbReference>
<dbReference type="PROSITE" id="PS51819">
    <property type="entry name" value="VOC"/>
    <property type="match status" value="1"/>
</dbReference>
<organism evidence="2 3">
    <name type="scientific">Usitatibacter palustris</name>
    <dbReference type="NCBI Taxonomy" id="2732487"/>
    <lineage>
        <taxon>Bacteria</taxon>
        <taxon>Pseudomonadati</taxon>
        <taxon>Pseudomonadota</taxon>
        <taxon>Betaproteobacteria</taxon>
        <taxon>Nitrosomonadales</taxon>
        <taxon>Usitatibacteraceae</taxon>
        <taxon>Usitatibacter</taxon>
    </lineage>
</organism>
<dbReference type="CDD" id="cd07262">
    <property type="entry name" value="VOC_like"/>
    <property type="match status" value="1"/>
</dbReference>
<dbReference type="Proteomes" id="UP000503096">
    <property type="component" value="Chromosome"/>
</dbReference>
<gene>
    <name evidence="2" type="ORF">DSM104440_02671</name>
</gene>
<evidence type="ECO:0000313" key="3">
    <source>
        <dbReference type="Proteomes" id="UP000503096"/>
    </source>
</evidence>
<feature type="domain" description="VOC" evidence="1">
    <location>
        <begin position="1"/>
        <end position="122"/>
    </location>
</feature>
<dbReference type="SUPFAM" id="SSF54593">
    <property type="entry name" value="Glyoxalase/Bleomycin resistance protein/Dihydroxybiphenyl dioxygenase"/>
    <property type="match status" value="1"/>
</dbReference>
<dbReference type="EMBL" id="CP053073">
    <property type="protein sequence ID" value="QJR15845.1"/>
    <property type="molecule type" value="Genomic_DNA"/>
</dbReference>
<reference evidence="2 3" key="1">
    <citation type="submission" date="2020-04" db="EMBL/GenBank/DDBJ databases">
        <title>Usitatibacter rugosus gen. nov., sp. nov. and Usitatibacter palustris sp. nov., novel members of Usitatibacteraceae fam. nov. within the order Nitrosomonadales isolated from soil.</title>
        <authorList>
            <person name="Huber K.J."/>
            <person name="Neumann-Schaal M."/>
            <person name="Geppert A."/>
            <person name="Luckner M."/>
            <person name="Wanner G."/>
            <person name="Overmann J."/>
        </authorList>
    </citation>
    <scope>NUCLEOTIDE SEQUENCE [LARGE SCALE GENOMIC DNA]</scope>
    <source>
        <strain evidence="2 3">Swamp67</strain>
    </source>
</reference>
<evidence type="ECO:0000259" key="1">
    <source>
        <dbReference type="PROSITE" id="PS51819"/>
    </source>
</evidence>
<dbReference type="InParanoid" id="A0A6M4H9H8"/>
<proteinExistence type="predicted"/>
<keyword evidence="3" id="KW-1185">Reference proteome</keyword>
<dbReference type="Gene3D" id="3.10.180.10">
    <property type="entry name" value="2,3-Dihydroxybiphenyl 1,2-Dioxygenase, domain 1"/>
    <property type="match status" value="1"/>
</dbReference>
<dbReference type="InterPro" id="IPR029068">
    <property type="entry name" value="Glyas_Bleomycin-R_OHBP_Dase"/>
</dbReference>
<dbReference type="PANTHER" id="PTHR35006:SF2">
    <property type="entry name" value="GLYOXALASE FAMILY PROTEIN (AFU_ORTHOLOGUE AFUA_5G14830)"/>
    <property type="match status" value="1"/>
</dbReference>
<dbReference type="AlphaFoldDB" id="A0A6M4H9H8"/>
<dbReference type="PANTHER" id="PTHR35006">
    <property type="entry name" value="GLYOXALASE FAMILY PROTEIN (AFU_ORTHOLOGUE AFUA_5G14830)"/>
    <property type="match status" value="1"/>
</dbReference>
<sequence length="123" mass="13575">MIDHVSIGSENYSQAVAFYRAALGPLGVDLQRDKGDEAAFGTKDHWGFFLYPVDPGRQIVAPRMHIAFAAPSRMDVQRAHDIALANGAREVRAPCERPDISNTYFGSLFTDLDGHKIEILTNS</sequence>
<dbReference type="KEGG" id="upl:DSM104440_02671"/>
<accession>A0A6M4H9H8</accession>
<dbReference type="Pfam" id="PF00903">
    <property type="entry name" value="Glyoxalase"/>
    <property type="match status" value="1"/>
</dbReference>
<dbReference type="RefSeq" id="WP_171163486.1">
    <property type="nucleotide sequence ID" value="NZ_CP053073.1"/>
</dbReference>
<name>A0A6M4H9H8_9PROT</name>
<protein>
    <recommendedName>
        <fullName evidence="1">VOC domain-containing protein</fullName>
    </recommendedName>
</protein>